<dbReference type="InterPro" id="IPR036412">
    <property type="entry name" value="HAD-like_sf"/>
</dbReference>
<accession>A0ABV3DRU8</accession>
<evidence type="ECO:0000259" key="2">
    <source>
        <dbReference type="Pfam" id="PF18407"/>
    </source>
</evidence>
<feature type="region of interest" description="Disordered" evidence="1">
    <location>
        <begin position="319"/>
        <end position="343"/>
    </location>
</feature>
<name>A0ABV3DRU8_9ACTN</name>
<sequence>MPAEAYDVALLDLDGVVYTGQKAVPHAPEALERARGMGMALAYVTNNASRTPEAVAAHLTEIGVPADPSDVVTSAQAAARLVAERFPAGSAVLAVGGEGLVAALRERGLEPVSSAQDDPVAVVQGFAPTVDWALLAEASYAVGAGLPWIASNLDLTIPTERGIAPGNGALVGVVRAATGVEPVAAGKPELPLHRESMLRTKAKRPLVVGDRLDTDIEGAVNGGVDSLLVMTGVTDVPQLLAASPRMRPTYVAADLRALLAELPRPTEAEDGDGAWVCGDCTARVDGGRLVLEGDGEPYDALRAACAAVWAASDATPEAASDAASDTASDDADDAPKSSEATGVDLSHAAKTLAALGL</sequence>
<dbReference type="SUPFAM" id="SSF56784">
    <property type="entry name" value="HAD-like"/>
    <property type="match status" value="1"/>
</dbReference>
<evidence type="ECO:0000256" key="1">
    <source>
        <dbReference type="SAM" id="MobiDB-lite"/>
    </source>
</evidence>
<dbReference type="GO" id="GO:0016787">
    <property type="term" value="F:hydrolase activity"/>
    <property type="evidence" value="ECO:0007669"/>
    <property type="project" value="UniProtKB-KW"/>
</dbReference>
<organism evidence="3 4">
    <name type="scientific">Streptodolium elevatio</name>
    <dbReference type="NCBI Taxonomy" id="3157996"/>
    <lineage>
        <taxon>Bacteria</taxon>
        <taxon>Bacillati</taxon>
        <taxon>Actinomycetota</taxon>
        <taxon>Actinomycetes</taxon>
        <taxon>Kitasatosporales</taxon>
        <taxon>Streptomycetaceae</taxon>
        <taxon>Streptodolium</taxon>
    </lineage>
</organism>
<protein>
    <submittedName>
        <fullName evidence="3">HAD-IIA family hydrolase</fullName>
    </submittedName>
</protein>
<dbReference type="PANTHER" id="PTHR19288:SF95">
    <property type="entry name" value="D-GLYCEROL 3-PHOSPHATE PHOSPHATASE"/>
    <property type="match status" value="1"/>
</dbReference>
<dbReference type="Pfam" id="PF18407">
    <property type="entry name" value="GNAT_like"/>
    <property type="match status" value="1"/>
</dbReference>
<evidence type="ECO:0000313" key="4">
    <source>
        <dbReference type="Proteomes" id="UP001551482"/>
    </source>
</evidence>
<dbReference type="Pfam" id="PF13344">
    <property type="entry name" value="Hydrolase_6"/>
    <property type="match status" value="1"/>
</dbReference>
<keyword evidence="3" id="KW-0378">Hydrolase</keyword>
<comment type="caution">
    <text evidence="3">The sequence shown here is derived from an EMBL/GenBank/DDBJ whole genome shotgun (WGS) entry which is preliminary data.</text>
</comment>
<dbReference type="Gene3D" id="3.40.50.1000">
    <property type="entry name" value="HAD superfamily/HAD-like"/>
    <property type="match status" value="2"/>
</dbReference>
<dbReference type="InterPro" id="IPR041065">
    <property type="entry name" value="GNAT-like"/>
</dbReference>
<dbReference type="InterPro" id="IPR023214">
    <property type="entry name" value="HAD_sf"/>
</dbReference>
<dbReference type="Proteomes" id="UP001551482">
    <property type="component" value="Unassembled WGS sequence"/>
</dbReference>
<reference evidence="3 4" key="1">
    <citation type="submission" date="2024-06" db="EMBL/GenBank/DDBJ databases">
        <title>The Natural Products Discovery Center: Release of the First 8490 Sequenced Strains for Exploring Actinobacteria Biosynthetic Diversity.</title>
        <authorList>
            <person name="Kalkreuter E."/>
            <person name="Kautsar S.A."/>
            <person name="Yang D."/>
            <person name="Bader C.D."/>
            <person name="Teijaro C.N."/>
            <person name="Fluegel L."/>
            <person name="Davis C.M."/>
            <person name="Simpson J.R."/>
            <person name="Lauterbach L."/>
            <person name="Steele A.D."/>
            <person name="Gui C."/>
            <person name="Meng S."/>
            <person name="Li G."/>
            <person name="Viehrig K."/>
            <person name="Ye F."/>
            <person name="Su P."/>
            <person name="Kiefer A.F."/>
            <person name="Nichols A."/>
            <person name="Cepeda A.J."/>
            <person name="Yan W."/>
            <person name="Fan B."/>
            <person name="Jiang Y."/>
            <person name="Adhikari A."/>
            <person name="Zheng C.-J."/>
            <person name="Schuster L."/>
            <person name="Cowan T.M."/>
            <person name="Smanski M.J."/>
            <person name="Chevrette M.G."/>
            <person name="De Carvalho L.P.S."/>
            <person name="Shen B."/>
        </authorList>
    </citation>
    <scope>NUCLEOTIDE SEQUENCE [LARGE SCALE GENOMIC DNA]</scope>
    <source>
        <strain evidence="3 4">NPDC048946</strain>
    </source>
</reference>
<dbReference type="EMBL" id="JBEZFP010000107">
    <property type="protein sequence ID" value="MEU8137992.1"/>
    <property type="molecule type" value="Genomic_DNA"/>
</dbReference>
<evidence type="ECO:0000313" key="3">
    <source>
        <dbReference type="EMBL" id="MEU8137992.1"/>
    </source>
</evidence>
<dbReference type="Pfam" id="PF13242">
    <property type="entry name" value="Hydrolase_like"/>
    <property type="match status" value="1"/>
</dbReference>
<dbReference type="InterPro" id="IPR006357">
    <property type="entry name" value="HAD-SF_hydro_IIA"/>
</dbReference>
<dbReference type="PANTHER" id="PTHR19288">
    <property type="entry name" value="4-NITROPHENYLPHOSPHATASE-RELATED"/>
    <property type="match status" value="1"/>
</dbReference>
<dbReference type="NCBIfam" id="TIGR01460">
    <property type="entry name" value="HAD-SF-IIA"/>
    <property type="match status" value="1"/>
</dbReference>
<keyword evidence="4" id="KW-1185">Reference proteome</keyword>
<proteinExistence type="predicted"/>
<gene>
    <name evidence="3" type="ORF">AB0C36_31350</name>
</gene>
<feature type="domain" description="GCN5-related N-acetyltransferase-like" evidence="2">
    <location>
        <begin position="277"/>
        <end position="328"/>
    </location>
</feature>
<dbReference type="RefSeq" id="WP_358360746.1">
    <property type="nucleotide sequence ID" value="NZ_JBEZFP010000107.1"/>
</dbReference>